<dbReference type="EMBL" id="NPCC01000044">
    <property type="protein sequence ID" value="PAE86915.1"/>
    <property type="molecule type" value="Genomic_DNA"/>
</dbReference>
<keyword evidence="5" id="KW-0547">Nucleotide-binding</keyword>
<dbReference type="PROSITE" id="PS00794">
    <property type="entry name" value="HPPK"/>
    <property type="match status" value="1"/>
</dbReference>
<dbReference type="Gene3D" id="3.30.70.560">
    <property type="entry name" value="7,8-Dihydro-6-hydroxymethylpterin-pyrophosphokinase HPPK"/>
    <property type="match status" value="1"/>
</dbReference>
<dbReference type="InterPro" id="IPR035907">
    <property type="entry name" value="Hppk_sf"/>
</dbReference>
<dbReference type="GO" id="GO:0046656">
    <property type="term" value="P:folic acid biosynthetic process"/>
    <property type="evidence" value="ECO:0007669"/>
    <property type="project" value="UniProtKB-KW"/>
</dbReference>
<evidence type="ECO:0000256" key="5">
    <source>
        <dbReference type="ARBA" id="ARBA00022741"/>
    </source>
</evidence>
<dbReference type="GO" id="GO:0016301">
    <property type="term" value="F:kinase activity"/>
    <property type="evidence" value="ECO:0007669"/>
    <property type="project" value="UniProtKB-KW"/>
</dbReference>
<organism evidence="10 11">
    <name type="scientific">Shouchella clausii</name>
    <name type="common">Alkalihalobacillus clausii</name>
    <dbReference type="NCBI Taxonomy" id="79880"/>
    <lineage>
        <taxon>Bacteria</taxon>
        <taxon>Bacillati</taxon>
        <taxon>Bacillota</taxon>
        <taxon>Bacilli</taxon>
        <taxon>Bacillales</taxon>
        <taxon>Bacillaceae</taxon>
        <taxon>Shouchella</taxon>
    </lineage>
</organism>
<dbReference type="CDD" id="cd00483">
    <property type="entry name" value="HPPK"/>
    <property type="match status" value="1"/>
</dbReference>
<evidence type="ECO:0000313" key="10">
    <source>
        <dbReference type="EMBL" id="PAE86915.1"/>
    </source>
</evidence>
<protein>
    <recommendedName>
        <fullName evidence="3">2-amino-4-hydroxy-6-hydroxymethyldihydropteridine diphosphokinase</fullName>
        <ecNumber evidence="3">2.7.6.3</ecNumber>
    </recommendedName>
</protein>
<dbReference type="PANTHER" id="PTHR43071">
    <property type="entry name" value="2-AMINO-4-HYDROXY-6-HYDROXYMETHYLDIHYDROPTERIDINE PYROPHOSPHOKINASE"/>
    <property type="match status" value="1"/>
</dbReference>
<gene>
    <name evidence="10" type="primary">folK</name>
    <name evidence="10" type="ORF">CHH72_20690</name>
</gene>
<name>A0A268NV43_SHOCL</name>
<evidence type="ECO:0000256" key="1">
    <source>
        <dbReference type="ARBA" id="ARBA00000198"/>
    </source>
</evidence>
<evidence type="ECO:0000256" key="8">
    <source>
        <dbReference type="ARBA" id="ARBA00022909"/>
    </source>
</evidence>
<evidence type="ECO:0000313" key="11">
    <source>
        <dbReference type="Proteomes" id="UP000216207"/>
    </source>
</evidence>
<evidence type="ECO:0000256" key="6">
    <source>
        <dbReference type="ARBA" id="ARBA00022777"/>
    </source>
</evidence>
<dbReference type="SUPFAM" id="SSF55083">
    <property type="entry name" value="6-hydroxymethyl-7,8-dihydropterin pyrophosphokinase, HPPK"/>
    <property type="match status" value="1"/>
</dbReference>
<dbReference type="GO" id="GO:0046654">
    <property type="term" value="P:tetrahydrofolate biosynthetic process"/>
    <property type="evidence" value="ECO:0007669"/>
    <property type="project" value="UniProtKB-UniPathway"/>
</dbReference>
<feature type="domain" description="7,8-dihydro-6-hydroxymethylpterin-pyrophosphokinase" evidence="9">
    <location>
        <begin position="88"/>
        <end position="99"/>
    </location>
</feature>
<dbReference type="Proteomes" id="UP000216207">
    <property type="component" value="Unassembled WGS sequence"/>
</dbReference>
<evidence type="ECO:0000256" key="3">
    <source>
        <dbReference type="ARBA" id="ARBA00013253"/>
    </source>
</evidence>
<dbReference type="UniPathway" id="UPA00077">
    <property type="reaction ID" value="UER00155"/>
</dbReference>
<comment type="pathway">
    <text evidence="2">Cofactor biosynthesis; tetrahydrofolate biosynthesis; 2-amino-4-hydroxy-6-hydroxymethyl-7,8-dihydropteridine diphosphate from 7,8-dihydroneopterin triphosphate: step 4/4.</text>
</comment>
<dbReference type="Pfam" id="PF01288">
    <property type="entry name" value="HPPK"/>
    <property type="match status" value="1"/>
</dbReference>
<dbReference type="RefSeq" id="WP_095327363.1">
    <property type="nucleotide sequence ID" value="NZ_NPCC01000044.1"/>
</dbReference>
<dbReference type="InterPro" id="IPR000550">
    <property type="entry name" value="Hppk"/>
</dbReference>
<evidence type="ECO:0000256" key="7">
    <source>
        <dbReference type="ARBA" id="ARBA00022840"/>
    </source>
</evidence>
<evidence type="ECO:0000259" key="9">
    <source>
        <dbReference type="PROSITE" id="PS00794"/>
    </source>
</evidence>
<dbReference type="NCBIfam" id="TIGR01498">
    <property type="entry name" value="folK"/>
    <property type="match status" value="1"/>
</dbReference>
<keyword evidence="6 10" id="KW-0418">Kinase</keyword>
<keyword evidence="8" id="KW-0289">Folate biosynthesis</keyword>
<keyword evidence="4" id="KW-0808">Transferase</keyword>
<accession>A0A268NV43</accession>
<evidence type="ECO:0000256" key="2">
    <source>
        <dbReference type="ARBA" id="ARBA00005051"/>
    </source>
</evidence>
<evidence type="ECO:0000256" key="4">
    <source>
        <dbReference type="ARBA" id="ARBA00022679"/>
    </source>
</evidence>
<sequence>MHKAYIALGSNVGDRENYLQEAMKLLDADASIQVIQASSIYETEPVGFTDQGPFLNMVAEVETTLSPFSLLAATQAIERKLGRKRLIRFGPRTLDLDILLFDHENIETGELQIPHPRMWERAFVLVPLAEIAPDVYSETCKQTVAELASAMQAGVTWWRDWSGIDQYVHTES</sequence>
<comment type="caution">
    <text evidence="10">The sequence shown here is derived from an EMBL/GenBank/DDBJ whole genome shotgun (WGS) entry which is preliminary data.</text>
</comment>
<dbReference type="EC" id="2.7.6.3" evidence="3"/>
<proteinExistence type="predicted"/>
<comment type="catalytic activity">
    <reaction evidence="1">
        <text>6-hydroxymethyl-7,8-dihydropterin + ATP = (7,8-dihydropterin-6-yl)methyl diphosphate + AMP + H(+)</text>
        <dbReference type="Rhea" id="RHEA:11412"/>
        <dbReference type="ChEBI" id="CHEBI:15378"/>
        <dbReference type="ChEBI" id="CHEBI:30616"/>
        <dbReference type="ChEBI" id="CHEBI:44841"/>
        <dbReference type="ChEBI" id="CHEBI:72950"/>
        <dbReference type="ChEBI" id="CHEBI:456215"/>
        <dbReference type="EC" id="2.7.6.3"/>
    </reaction>
</comment>
<keyword evidence="7" id="KW-0067">ATP-binding</keyword>
<dbReference type="PANTHER" id="PTHR43071:SF1">
    <property type="entry name" value="2-AMINO-4-HYDROXY-6-HYDROXYMETHYLDIHYDROPTERIDINE PYROPHOSPHOKINASE"/>
    <property type="match status" value="1"/>
</dbReference>
<dbReference type="AlphaFoldDB" id="A0A268NV43"/>
<dbReference type="GO" id="GO:0003848">
    <property type="term" value="F:2-amino-4-hydroxy-6-hydroxymethyldihydropteridine diphosphokinase activity"/>
    <property type="evidence" value="ECO:0007669"/>
    <property type="project" value="UniProtKB-EC"/>
</dbReference>
<dbReference type="GO" id="GO:0005524">
    <property type="term" value="F:ATP binding"/>
    <property type="evidence" value="ECO:0007669"/>
    <property type="project" value="UniProtKB-KW"/>
</dbReference>
<reference evidence="10 11" key="1">
    <citation type="submission" date="2017-07" db="EMBL/GenBank/DDBJ databases">
        <title>Isolation and whole genome analysis of endospore-forming bacteria from heroin.</title>
        <authorList>
            <person name="Kalinowski J."/>
            <person name="Ahrens B."/>
            <person name="Al-Dilaimi A."/>
            <person name="Winkler A."/>
            <person name="Wibberg D."/>
            <person name="Schleenbecker U."/>
            <person name="Ruckert C."/>
            <person name="Wolfel R."/>
            <person name="Grass G."/>
        </authorList>
    </citation>
    <scope>NUCLEOTIDE SEQUENCE [LARGE SCALE GENOMIC DNA]</scope>
    <source>
        <strain evidence="10 11">7539</strain>
    </source>
</reference>